<evidence type="ECO:0000259" key="2">
    <source>
        <dbReference type="SMART" id="SM00867"/>
    </source>
</evidence>
<dbReference type="SMART" id="SM00867">
    <property type="entry name" value="YceI"/>
    <property type="match status" value="1"/>
</dbReference>
<comment type="caution">
    <text evidence="3">The sequence shown here is derived from an EMBL/GenBank/DDBJ whole genome shotgun (WGS) entry which is preliminary data.</text>
</comment>
<proteinExistence type="predicted"/>
<dbReference type="AlphaFoldDB" id="A0A3S1A391"/>
<protein>
    <submittedName>
        <fullName evidence="3">YceI family protein</fullName>
    </submittedName>
</protein>
<dbReference type="InterPro" id="IPR036761">
    <property type="entry name" value="TTHA0802/YceI-like_sf"/>
</dbReference>
<accession>A0A3S1A391</accession>
<dbReference type="Gene3D" id="2.40.128.110">
    <property type="entry name" value="Lipid/polyisoprenoid-binding, YceI-like"/>
    <property type="match status" value="1"/>
</dbReference>
<dbReference type="SUPFAM" id="SSF101874">
    <property type="entry name" value="YceI-like"/>
    <property type="match status" value="1"/>
</dbReference>
<dbReference type="OrthoDB" id="1247465at2"/>
<dbReference type="EMBL" id="RXFT01000005">
    <property type="protein sequence ID" value="RUR68033.1"/>
    <property type="molecule type" value="Genomic_DNA"/>
</dbReference>
<evidence type="ECO:0000313" key="4">
    <source>
        <dbReference type="Proteomes" id="UP000281118"/>
    </source>
</evidence>
<evidence type="ECO:0000313" key="3">
    <source>
        <dbReference type="EMBL" id="RUR68033.1"/>
    </source>
</evidence>
<dbReference type="InterPro" id="IPR007372">
    <property type="entry name" value="Lipid/polyisoprenoid-bd_YceI"/>
</dbReference>
<feature type="domain" description="Lipid/polyisoprenoid-binding YceI-like" evidence="2">
    <location>
        <begin position="40"/>
        <end position="200"/>
    </location>
</feature>
<reference evidence="3 4" key="1">
    <citation type="submission" date="2018-12" db="EMBL/GenBank/DDBJ databases">
        <title>The genome sequences of Variovorax guangxiensis DSM 27352.</title>
        <authorList>
            <person name="Gao J."/>
            <person name="Sun J."/>
        </authorList>
    </citation>
    <scope>NUCLEOTIDE SEQUENCE [LARGE SCALE GENOMIC DNA]</scope>
    <source>
        <strain evidence="3 4">DSM 27352</strain>
    </source>
</reference>
<keyword evidence="1" id="KW-0732">Signal</keyword>
<name>A0A3S1A391_9BURK</name>
<evidence type="ECO:0000256" key="1">
    <source>
        <dbReference type="SAM" id="SignalP"/>
    </source>
</evidence>
<organism evidence="3 4">
    <name type="scientific">Variovorax guangxiensis</name>
    <dbReference type="NCBI Taxonomy" id="1775474"/>
    <lineage>
        <taxon>Bacteria</taxon>
        <taxon>Pseudomonadati</taxon>
        <taxon>Pseudomonadota</taxon>
        <taxon>Betaproteobacteria</taxon>
        <taxon>Burkholderiales</taxon>
        <taxon>Comamonadaceae</taxon>
        <taxon>Variovorax</taxon>
    </lineage>
</organism>
<gene>
    <name evidence="3" type="ORF">EJP67_13295</name>
</gene>
<feature type="signal peptide" evidence="1">
    <location>
        <begin position="1"/>
        <end position="31"/>
    </location>
</feature>
<sequence>MSSLTSRLPSRLPSRLLPPLLALATVLPAAAGPATPSGAKLVADKSQIVFVTRQMGVPVEGSFRKFDAQVAFDPKKPEGGSVALQIDTASAGFGVPMSDAELPRQPWFDAAHFPQASFQSSAIKALGEGRFEMAGKLTIKGIARQVTVPVSIAPAQGSNYAVATGSLTIQRLDYKVGEGEWTDTSVVGNEVQVRFRFTLAGLGPL</sequence>
<feature type="chain" id="PRO_5018560482" evidence="1">
    <location>
        <begin position="32"/>
        <end position="205"/>
    </location>
</feature>
<dbReference type="Proteomes" id="UP000281118">
    <property type="component" value="Unassembled WGS sequence"/>
</dbReference>
<dbReference type="PANTHER" id="PTHR34406:SF1">
    <property type="entry name" value="PROTEIN YCEI"/>
    <property type="match status" value="1"/>
</dbReference>
<dbReference type="Pfam" id="PF04264">
    <property type="entry name" value="YceI"/>
    <property type="match status" value="1"/>
</dbReference>
<dbReference type="PANTHER" id="PTHR34406">
    <property type="entry name" value="PROTEIN YCEI"/>
    <property type="match status" value="1"/>
</dbReference>
<dbReference type="RefSeq" id="WP_126022194.1">
    <property type="nucleotide sequence ID" value="NZ_RXFT01000005.1"/>
</dbReference>